<dbReference type="SMART" id="SM00239">
    <property type="entry name" value="C2"/>
    <property type="match status" value="2"/>
</dbReference>
<dbReference type="OrthoDB" id="1029639at2759"/>
<evidence type="ECO:0000313" key="11">
    <source>
        <dbReference type="Proteomes" id="UP000011081"/>
    </source>
</evidence>
<protein>
    <recommendedName>
        <fullName evidence="12">C2 domain-containing protein</fullName>
    </recommendedName>
</protein>
<dbReference type="EMBL" id="GL877410">
    <property type="protein sequence ID" value="ELA47900.1"/>
    <property type="molecule type" value="Genomic_DNA"/>
</dbReference>
<dbReference type="STRING" id="948595.L2GXU2"/>
<dbReference type="SUPFAM" id="SSF49562">
    <property type="entry name" value="C2 domain (Calcium/lipid-binding domain, CaLB)"/>
    <property type="match status" value="2"/>
</dbReference>
<dbReference type="InterPro" id="IPR031468">
    <property type="entry name" value="SMP_LBD"/>
</dbReference>
<keyword evidence="11" id="KW-1185">Reference proteome</keyword>
<gene>
    <name evidence="10" type="ORF">VCUG_00620</name>
</gene>
<dbReference type="GeneID" id="19878505"/>
<keyword evidence="5 7" id="KW-0472">Membrane</keyword>
<dbReference type="GO" id="GO:0016020">
    <property type="term" value="C:membrane"/>
    <property type="evidence" value="ECO:0007669"/>
    <property type="project" value="UniProtKB-SubCell"/>
</dbReference>
<evidence type="ECO:0000256" key="7">
    <source>
        <dbReference type="SAM" id="Phobius"/>
    </source>
</evidence>
<sequence>MEEAVKIRNLKNKEESAMGAHNKKSVADMDKETTKRLEEINRSKEEEENKINEMYERSRVEFVNSLNMDVPKTIFLQVPGVLFACALLSYLIGRLRLNFSFLVLVLYGMYFLFSRNVAKFKKSMAALVFRDERRRKVCELESVEWMNFAIERVWKIIEAEVSKEVFRVVNPILAEKCPSFLSQLVLSEFTLGSLPPTLKGISFDPRAAQNVISFDAEVFFVPLETGRGAAMMCLSDSMNWNSRIVLTARLGLNVKGKGLDIPIMVRNLSFSGRARIILTLAKSLVTPLVSVEVCFLTAPQIDFDLCPLKSIDLMNMPGLSTFIHTLINSNLQKMLVDPNSITVDLRKKGKEEIAPQGVVLLHIYSLDNTSDMSCRADIDVDGRRLYKTEKREGTRIVYNEYFYVVVHNRDDTINVNFTSMAVNVSHKYGTAGVCLKKLRSIGNVLQDIKIWRKGAIRAVLETDIKYYPVLHGPVVPNQHMAAQAVLIITVQQIENLQGQRKPRNRLYNAFCQVMVCEALSGKLQRKDESISDFFTGALKSAGSLSKNIAGVLTKNLKSGFNTLTSTGDTEEDTEVLQGASHSTMFVGRTHRVMETRSPFFDEKFEVFSRNIQKDVLYLTVIDQQESENEVIGTVDIPLRDVYDGTEELYRIKGAQQGRVKLSFAVHYITPFISPFKRYVHAVRVRLEKLVTTYDEGIFYAIIKNKRESFFIDNFCYGDLPINREIIVPAERDDRLRMFLFRENFNESDFIGEGMVDVVGGAQEVEIVERGELEGTVTVNVEVEELNGVGCVRCTRESGIGDELPNNKARDDVIAPTADAQITDENVLDMEEPPAPGKPIAEPNDEISEKACAVHRDHLSEINPHESEASSTYLRRDVVKTKADTSASMYHVVQVAFRHFEGVNENFFIEFVCDDEVIKKSGLIKVRAGTADSDTQGVLGMYEHCHLNSNCEVFTLLCGESVVRAKLRTAAFGKTKVVGECVIPKKCMEEKVSLGGDVHVLMTVCAQQACFKWKDYFKVGYLEIRILGATKVRGVEKNSMSDPYVKAYLNNTKVYKTKTIQNTVNPSFNENFFCKVNIMTDVLRFDIIDWNRIETDQLISFVEIPLYFVVEGFTEVKLQLIDALKMRKDGSYLHLGFVFNKTYKGEDSVKKIAASIFI</sequence>
<dbReference type="Pfam" id="PF25669">
    <property type="entry name" value="SMP_MUG190-like"/>
    <property type="match status" value="1"/>
</dbReference>
<accession>L2GXU2</accession>
<dbReference type="RefSeq" id="XP_008073641.1">
    <property type="nucleotide sequence ID" value="XM_008075450.1"/>
</dbReference>
<evidence type="ECO:0000256" key="4">
    <source>
        <dbReference type="ARBA" id="ARBA00023121"/>
    </source>
</evidence>
<dbReference type="InterPro" id="IPR000008">
    <property type="entry name" value="C2_dom"/>
</dbReference>
<feature type="domain" description="C2" evidence="8">
    <location>
        <begin position="1001"/>
        <end position="1119"/>
    </location>
</feature>
<dbReference type="InParanoid" id="L2GXU2"/>
<dbReference type="GO" id="GO:0006869">
    <property type="term" value="P:lipid transport"/>
    <property type="evidence" value="ECO:0007669"/>
    <property type="project" value="UniProtKB-KW"/>
</dbReference>
<evidence type="ECO:0000256" key="5">
    <source>
        <dbReference type="ARBA" id="ARBA00023136"/>
    </source>
</evidence>
<evidence type="ECO:0000256" key="3">
    <source>
        <dbReference type="ARBA" id="ARBA00023055"/>
    </source>
</evidence>
<dbReference type="PROSITE" id="PS51847">
    <property type="entry name" value="SMP"/>
    <property type="match status" value="1"/>
</dbReference>
<keyword evidence="7" id="KW-0812">Transmembrane</keyword>
<dbReference type="InterPro" id="IPR035892">
    <property type="entry name" value="C2_domain_sf"/>
</dbReference>
<feature type="transmembrane region" description="Helical" evidence="7">
    <location>
        <begin position="99"/>
        <end position="118"/>
    </location>
</feature>
<evidence type="ECO:0008006" key="12">
    <source>
        <dbReference type="Google" id="ProtNLM"/>
    </source>
</evidence>
<dbReference type="Gene3D" id="2.60.40.150">
    <property type="entry name" value="C2 domain"/>
    <property type="match status" value="2"/>
</dbReference>
<proteinExistence type="predicted"/>
<dbReference type="Pfam" id="PF00168">
    <property type="entry name" value="C2"/>
    <property type="match status" value="2"/>
</dbReference>
<dbReference type="AlphaFoldDB" id="L2GXU2"/>
<dbReference type="OMA" id="RTHRVME"/>
<organism evidence="10 11">
    <name type="scientific">Vavraia culicis (isolate floridensis)</name>
    <name type="common">Microsporidian parasite</name>
    <dbReference type="NCBI Taxonomy" id="948595"/>
    <lineage>
        <taxon>Eukaryota</taxon>
        <taxon>Fungi</taxon>
        <taxon>Fungi incertae sedis</taxon>
        <taxon>Microsporidia</taxon>
        <taxon>Pleistophoridae</taxon>
        <taxon>Vavraia</taxon>
    </lineage>
</organism>
<dbReference type="Proteomes" id="UP000011081">
    <property type="component" value="Unassembled WGS sequence"/>
</dbReference>
<dbReference type="FunCoup" id="L2GXU2">
    <property type="interactions" value="11"/>
</dbReference>
<feature type="domain" description="SMP-LTD" evidence="9">
    <location>
        <begin position="139"/>
        <end position="346"/>
    </location>
</feature>
<keyword evidence="3" id="KW-0445">Lipid transport</keyword>
<evidence type="ECO:0000313" key="10">
    <source>
        <dbReference type="EMBL" id="ELA47900.1"/>
    </source>
</evidence>
<dbReference type="InterPro" id="IPR052455">
    <property type="entry name" value="Tricalbin_domain"/>
</dbReference>
<keyword evidence="7" id="KW-1133">Transmembrane helix</keyword>
<evidence type="ECO:0000259" key="9">
    <source>
        <dbReference type="PROSITE" id="PS51847"/>
    </source>
</evidence>
<dbReference type="HOGENOM" id="CLU_011052_0_0_1"/>
<keyword evidence="2" id="KW-0813">Transport</keyword>
<dbReference type="CDD" id="cd21678">
    <property type="entry name" value="SMP_TCB"/>
    <property type="match status" value="1"/>
</dbReference>
<dbReference type="PROSITE" id="PS50004">
    <property type="entry name" value="C2"/>
    <property type="match status" value="2"/>
</dbReference>
<dbReference type="VEuPathDB" id="MicrosporidiaDB:VCUG_00620"/>
<evidence type="ECO:0000256" key="2">
    <source>
        <dbReference type="ARBA" id="ARBA00022448"/>
    </source>
</evidence>
<dbReference type="PANTHER" id="PTHR46980">
    <property type="entry name" value="TRICALBIN-1-RELATED"/>
    <property type="match status" value="1"/>
</dbReference>
<evidence type="ECO:0000256" key="6">
    <source>
        <dbReference type="SAM" id="MobiDB-lite"/>
    </source>
</evidence>
<name>L2GXU2_VAVCU</name>
<feature type="region of interest" description="Disordered" evidence="6">
    <location>
        <begin position="13"/>
        <end position="32"/>
    </location>
</feature>
<keyword evidence="4" id="KW-0446">Lipid-binding</keyword>
<feature type="transmembrane region" description="Helical" evidence="7">
    <location>
        <begin position="74"/>
        <end position="93"/>
    </location>
</feature>
<evidence type="ECO:0000256" key="1">
    <source>
        <dbReference type="ARBA" id="ARBA00004370"/>
    </source>
</evidence>
<comment type="subcellular location">
    <subcellularLocation>
        <location evidence="1">Membrane</location>
    </subcellularLocation>
</comment>
<feature type="domain" description="C2" evidence="8">
    <location>
        <begin position="466"/>
        <end position="652"/>
    </location>
</feature>
<dbReference type="PANTHER" id="PTHR46980:SF2">
    <property type="entry name" value="TRICALBIN-1-RELATED"/>
    <property type="match status" value="1"/>
</dbReference>
<evidence type="ECO:0000259" key="8">
    <source>
        <dbReference type="PROSITE" id="PS50004"/>
    </source>
</evidence>
<dbReference type="GO" id="GO:0008289">
    <property type="term" value="F:lipid binding"/>
    <property type="evidence" value="ECO:0007669"/>
    <property type="project" value="UniProtKB-KW"/>
</dbReference>
<reference evidence="11" key="1">
    <citation type="submission" date="2011-03" db="EMBL/GenBank/DDBJ databases">
        <title>The genome sequence of Vavraia culicis strain floridensis.</title>
        <authorList>
            <consortium name="The Broad Institute Genome Sequencing Platform"/>
            <person name="Cuomo C."/>
            <person name="Becnel J."/>
            <person name="Sanscrainte N."/>
            <person name="Young S.K."/>
            <person name="Zeng Q."/>
            <person name="Gargeya S."/>
            <person name="Fitzgerald M."/>
            <person name="Haas B."/>
            <person name="Abouelleil A."/>
            <person name="Alvarado L."/>
            <person name="Arachchi H.M."/>
            <person name="Berlin A."/>
            <person name="Chapman S.B."/>
            <person name="Gearin G."/>
            <person name="Goldberg J."/>
            <person name="Griggs A."/>
            <person name="Gujja S."/>
            <person name="Hansen M."/>
            <person name="Heiman D."/>
            <person name="Howarth C."/>
            <person name="Larimer J."/>
            <person name="Lui A."/>
            <person name="MacDonald P.J.P."/>
            <person name="McCowen C."/>
            <person name="Montmayeur A."/>
            <person name="Murphy C."/>
            <person name="Neiman D."/>
            <person name="Pearson M."/>
            <person name="Priest M."/>
            <person name="Roberts A."/>
            <person name="Saif S."/>
            <person name="Shea T."/>
            <person name="Sisk P."/>
            <person name="Stolte C."/>
            <person name="Sykes S."/>
            <person name="Wortman J."/>
            <person name="Nusbaum C."/>
            <person name="Birren B."/>
        </authorList>
    </citation>
    <scope>NUCLEOTIDE SEQUENCE [LARGE SCALE GENOMIC DNA]</scope>
    <source>
        <strain evidence="11">floridensis</strain>
    </source>
</reference>